<proteinExistence type="predicted"/>
<accession>A0AAV7Z6H2</accession>
<gene>
    <name evidence="1" type="ORF">M0812_18445</name>
</gene>
<dbReference type="NCBIfam" id="TIGR01571">
    <property type="entry name" value="A_thal_Cys_rich"/>
    <property type="match status" value="1"/>
</dbReference>
<protein>
    <submittedName>
        <fullName evidence="1">Duf614 family protein-related</fullName>
    </submittedName>
</protein>
<evidence type="ECO:0000313" key="2">
    <source>
        <dbReference type="Proteomes" id="UP001146793"/>
    </source>
</evidence>
<dbReference type="Proteomes" id="UP001146793">
    <property type="component" value="Unassembled WGS sequence"/>
</dbReference>
<dbReference type="InterPro" id="IPR006461">
    <property type="entry name" value="PLAC_motif_containing"/>
</dbReference>
<dbReference type="Pfam" id="PF04749">
    <property type="entry name" value="PLAC8"/>
    <property type="match status" value="1"/>
</dbReference>
<dbReference type="PANTHER" id="PTHR15907">
    <property type="entry name" value="DUF614 FAMILY PROTEIN-RELATED"/>
    <property type="match status" value="1"/>
</dbReference>
<sequence>MVDKIEKIDIKTSNIWSSFLKIEVSDLWKSGLFSCFEDFNVCICGLVCPSLQSAKNKAAIDERNCTICDCLCCPPEFFTRQQIRSSYGFEEALLNDCLTAAICMPCVICQDAREINQRSKK</sequence>
<name>A0AAV7Z6H2_9EUKA</name>
<evidence type="ECO:0000313" key="1">
    <source>
        <dbReference type="EMBL" id="KAJ3436387.1"/>
    </source>
</evidence>
<organism evidence="1 2">
    <name type="scientific">Anaeramoeba flamelloides</name>
    <dbReference type="NCBI Taxonomy" id="1746091"/>
    <lineage>
        <taxon>Eukaryota</taxon>
        <taxon>Metamonada</taxon>
        <taxon>Anaeramoebidae</taxon>
        <taxon>Anaeramoeba</taxon>
    </lineage>
</organism>
<comment type="caution">
    <text evidence="1">The sequence shown here is derived from an EMBL/GenBank/DDBJ whole genome shotgun (WGS) entry which is preliminary data.</text>
</comment>
<reference evidence="1" key="1">
    <citation type="submission" date="2022-08" db="EMBL/GenBank/DDBJ databases">
        <title>Novel sulphate-reducing endosymbionts in the free-living metamonad Anaeramoeba.</title>
        <authorList>
            <person name="Jerlstrom-Hultqvist J."/>
            <person name="Cepicka I."/>
            <person name="Gallot-Lavallee L."/>
            <person name="Salas-Leiva D."/>
            <person name="Curtis B.A."/>
            <person name="Zahonova K."/>
            <person name="Pipaliya S."/>
            <person name="Dacks J."/>
            <person name="Roger A.J."/>
        </authorList>
    </citation>
    <scope>NUCLEOTIDE SEQUENCE</scope>
    <source>
        <strain evidence="1">Busselton2</strain>
    </source>
</reference>
<dbReference type="EMBL" id="JANTQA010000036">
    <property type="protein sequence ID" value="KAJ3436387.1"/>
    <property type="molecule type" value="Genomic_DNA"/>
</dbReference>
<dbReference type="AlphaFoldDB" id="A0AAV7Z6H2"/>